<comment type="caution">
    <text evidence="2">The sequence shown here is derived from an EMBL/GenBank/DDBJ whole genome shotgun (WGS) entry which is preliminary data.</text>
</comment>
<evidence type="ECO:0000313" key="2">
    <source>
        <dbReference type="EMBL" id="KAB2812168.1"/>
    </source>
</evidence>
<dbReference type="InterPro" id="IPR032710">
    <property type="entry name" value="NTF2-like_dom_sf"/>
</dbReference>
<dbReference type="Gene3D" id="3.10.450.50">
    <property type="match status" value="1"/>
</dbReference>
<protein>
    <submittedName>
        <fullName evidence="2">Nuclear transport factor 2 family protein</fullName>
    </submittedName>
</protein>
<dbReference type="Proteomes" id="UP000449906">
    <property type="component" value="Unassembled WGS sequence"/>
</dbReference>
<dbReference type="EMBL" id="WBVM01000001">
    <property type="protein sequence ID" value="KAB2812168.1"/>
    <property type="molecule type" value="Genomic_DNA"/>
</dbReference>
<evidence type="ECO:0000259" key="1">
    <source>
        <dbReference type="Pfam" id="PF13577"/>
    </source>
</evidence>
<dbReference type="CDD" id="cd00531">
    <property type="entry name" value="NTF2_like"/>
    <property type="match status" value="1"/>
</dbReference>
<sequence>MTTPDPTDPTTPADLTALADLAARVARLEEAELARNLLHAYAEVLDNPTPEAVAALFTDDGVLSVPAGDFAGRDAVTAFYRDRLGPGASEKRHFIMNVRTRPQAPGLVEVASYFVFTARESTTSALGWGTYLDLVEITAGTPRFRHKTITPHLATDLTTGWPAPPRL</sequence>
<reference evidence="2 3" key="1">
    <citation type="submission" date="2019-09" db="EMBL/GenBank/DDBJ databases">
        <title>Pimelobacter sp. isolated from Paulinella.</title>
        <authorList>
            <person name="Jeong S.E."/>
        </authorList>
    </citation>
    <scope>NUCLEOTIDE SEQUENCE [LARGE SCALE GENOMIC DNA]</scope>
    <source>
        <strain evidence="2 3">Pch-N</strain>
    </source>
</reference>
<dbReference type="SUPFAM" id="SSF54427">
    <property type="entry name" value="NTF2-like"/>
    <property type="match status" value="1"/>
</dbReference>
<dbReference type="Pfam" id="PF13577">
    <property type="entry name" value="SnoaL_4"/>
    <property type="match status" value="1"/>
</dbReference>
<evidence type="ECO:0000313" key="3">
    <source>
        <dbReference type="Proteomes" id="UP000449906"/>
    </source>
</evidence>
<name>A0A7J5E1V2_NOCSI</name>
<dbReference type="InterPro" id="IPR037401">
    <property type="entry name" value="SnoaL-like"/>
</dbReference>
<proteinExistence type="predicted"/>
<dbReference type="RefSeq" id="WP_151579574.1">
    <property type="nucleotide sequence ID" value="NZ_WBVM01000001.1"/>
</dbReference>
<gene>
    <name evidence="2" type="ORF">F9L07_10185</name>
</gene>
<organism evidence="2 3">
    <name type="scientific">Nocardioides simplex</name>
    <name type="common">Arthrobacter simplex</name>
    <dbReference type="NCBI Taxonomy" id="2045"/>
    <lineage>
        <taxon>Bacteria</taxon>
        <taxon>Bacillati</taxon>
        <taxon>Actinomycetota</taxon>
        <taxon>Actinomycetes</taxon>
        <taxon>Propionibacteriales</taxon>
        <taxon>Nocardioidaceae</taxon>
        <taxon>Pimelobacter</taxon>
    </lineage>
</organism>
<feature type="domain" description="SnoaL-like" evidence="1">
    <location>
        <begin position="27"/>
        <end position="146"/>
    </location>
</feature>
<accession>A0A7J5E1V2</accession>
<dbReference type="AlphaFoldDB" id="A0A7J5E1V2"/>